<protein>
    <submittedName>
        <fullName evidence="2">Uncharacterized protein</fullName>
    </submittedName>
</protein>
<dbReference type="AlphaFoldDB" id="A0AAE1AJN3"/>
<feature type="region of interest" description="Disordered" evidence="1">
    <location>
        <begin position="1"/>
        <end position="55"/>
    </location>
</feature>
<evidence type="ECO:0000256" key="1">
    <source>
        <dbReference type="SAM" id="MobiDB-lite"/>
    </source>
</evidence>
<gene>
    <name evidence="2" type="ORF">RRG08_019127</name>
</gene>
<dbReference type="EMBL" id="JAWDGP010001687">
    <property type="protein sequence ID" value="KAK3789110.1"/>
    <property type="molecule type" value="Genomic_DNA"/>
</dbReference>
<reference evidence="2" key="1">
    <citation type="journal article" date="2023" name="G3 (Bethesda)">
        <title>A reference genome for the long-term kleptoplast-retaining sea slug Elysia crispata morphotype clarki.</title>
        <authorList>
            <person name="Eastman K.E."/>
            <person name="Pendleton A.L."/>
            <person name="Shaikh M.A."/>
            <person name="Suttiyut T."/>
            <person name="Ogas R."/>
            <person name="Tomko P."/>
            <person name="Gavelis G."/>
            <person name="Widhalm J.R."/>
            <person name="Wisecaver J.H."/>
        </authorList>
    </citation>
    <scope>NUCLEOTIDE SEQUENCE</scope>
    <source>
        <strain evidence="2">ECLA1</strain>
    </source>
</reference>
<feature type="compositionally biased region" description="Basic and acidic residues" evidence="1">
    <location>
        <begin position="19"/>
        <end position="30"/>
    </location>
</feature>
<dbReference type="Proteomes" id="UP001283361">
    <property type="component" value="Unassembled WGS sequence"/>
</dbReference>
<feature type="region of interest" description="Disordered" evidence="1">
    <location>
        <begin position="74"/>
        <end position="98"/>
    </location>
</feature>
<comment type="caution">
    <text evidence="2">The sequence shown here is derived from an EMBL/GenBank/DDBJ whole genome shotgun (WGS) entry which is preliminary data.</text>
</comment>
<evidence type="ECO:0000313" key="3">
    <source>
        <dbReference type="Proteomes" id="UP001283361"/>
    </source>
</evidence>
<sequence>MLSNASRLWTLPCSPQPRENWEKNEKRPSRVQDPMKSVSDKCPKRPHRAEECHSSGHSFWPLSVAKLAIDPSAVGSPSDSRLALQGGESGFSWVGRFH</sequence>
<feature type="compositionally biased region" description="Basic and acidic residues" evidence="1">
    <location>
        <begin position="38"/>
        <end position="54"/>
    </location>
</feature>
<evidence type="ECO:0000313" key="2">
    <source>
        <dbReference type="EMBL" id="KAK3789110.1"/>
    </source>
</evidence>
<keyword evidence="3" id="KW-1185">Reference proteome</keyword>
<proteinExistence type="predicted"/>
<organism evidence="2 3">
    <name type="scientific">Elysia crispata</name>
    <name type="common">lettuce slug</name>
    <dbReference type="NCBI Taxonomy" id="231223"/>
    <lineage>
        <taxon>Eukaryota</taxon>
        <taxon>Metazoa</taxon>
        <taxon>Spiralia</taxon>
        <taxon>Lophotrochozoa</taxon>
        <taxon>Mollusca</taxon>
        <taxon>Gastropoda</taxon>
        <taxon>Heterobranchia</taxon>
        <taxon>Euthyneura</taxon>
        <taxon>Panpulmonata</taxon>
        <taxon>Sacoglossa</taxon>
        <taxon>Placobranchoidea</taxon>
        <taxon>Plakobranchidae</taxon>
        <taxon>Elysia</taxon>
    </lineage>
</organism>
<accession>A0AAE1AJN3</accession>
<name>A0AAE1AJN3_9GAST</name>